<evidence type="ECO:0000256" key="2">
    <source>
        <dbReference type="ARBA" id="ARBA00074555"/>
    </source>
</evidence>
<comment type="similarity">
    <text evidence="1">To bacterial alkanal monooxygenase alpha and beta chains.</text>
</comment>
<dbReference type="AlphaFoldDB" id="A0A3N4MP38"/>
<dbReference type="SUPFAM" id="SSF51679">
    <property type="entry name" value="Bacterial luciferase-like"/>
    <property type="match status" value="1"/>
</dbReference>
<name>A0A3N4MP38_9BACT</name>
<dbReference type="OrthoDB" id="9780518at2"/>
<dbReference type="InterPro" id="IPR011251">
    <property type="entry name" value="Luciferase-like_dom"/>
</dbReference>
<feature type="domain" description="Luciferase-like" evidence="3">
    <location>
        <begin position="6"/>
        <end position="307"/>
    </location>
</feature>
<dbReference type="InterPro" id="IPR036661">
    <property type="entry name" value="Luciferase-like_sf"/>
</dbReference>
<proteinExistence type="predicted"/>
<dbReference type="InterPro" id="IPR019949">
    <property type="entry name" value="CmoO-like"/>
</dbReference>
<keyword evidence="5" id="KW-1185">Reference proteome</keyword>
<dbReference type="Gene3D" id="3.20.20.30">
    <property type="entry name" value="Luciferase-like domain"/>
    <property type="match status" value="1"/>
</dbReference>
<dbReference type="PANTHER" id="PTHR30137:SF19">
    <property type="entry name" value="LUCIFERASE-LIKE MONOOXYGENASE"/>
    <property type="match status" value="1"/>
</dbReference>
<dbReference type="EMBL" id="RMBX01000003">
    <property type="protein sequence ID" value="RPD41830.1"/>
    <property type="molecule type" value="Genomic_DNA"/>
</dbReference>
<dbReference type="GO" id="GO:0016705">
    <property type="term" value="F:oxidoreductase activity, acting on paired donors, with incorporation or reduction of molecular oxygen"/>
    <property type="evidence" value="ECO:0007669"/>
    <property type="project" value="InterPro"/>
</dbReference>
<dbReference type="Proteomes" id="UP000279089">
    <property type="component" value="Unassembled WGS sequence"/>
</dbReference>
<evidence type="ECO:0000256" key="1">
    <source>
        <dbReference type="ARBA" id="ARBA00007789"/>
    </source>
</evidence>
<dbReference type="NCBIfam" id="TIGR03558">
    <property type="entry name" value="oxido_grp_1"/>
    <property type="match status" value="1"/>
</dbReference>
<organism evidence="4 5">
    <name type="scientific">Chitinophaga barathri</name>
    <dbReference type="NCBI Taxonomy" id="1647451"/>
    <lineage>
        <taxon>Bacteria</taxon>
        <taxon>Pseudomonadati</taxon>
        <taxon>Bacteroidota</taxon>
        <taxon>Chitinophagia</taxon>
        <taxon>Chitinophagales</taxon>
        <taxon>Chitinophagaceae</taxon>
        <taxon>Chitinophaga</taxon>
    </lineage>
</organism>
<dbReference type="InterPro" id="IPR050766">
    <property type="entry name" value="Bact_Lucif_Oxidored"/>
</dbReference>
<dbReference type="FunFam" id="3.20.20.30:FF:000002">
    <property type="entry name" value="LLM class flavin-dependent oxidoreductase"/>
    <property type="match status" value="1"/>
</dbReference>
<dbReference type="Pfam" id="PF00296">
    <property type="entry name" value="Bac_luciferase"/>
    <property type="match status" value="1"/>
</dbReference>
<sequence>MSKIKLSVLDQSVVRTGSNTRETLLETKALAQLADSLGYERFWVSEHHNIANIAGTTPEVLMAFLGAETRHIRLGAAGIMLPNHSSLKVAENFRMLEALFPGRIDLGIGRAPGGDRLTARLLNPQNTFSEQDFVQQIVDLQHFLTDAAPPGSIYEKVKAFPQASTAPPMWLLTSSGGSATIAAHFGAALSFAQFINPNGGPEAVAHYRERFRPSPTLDAPLANVGIFGFCSESEEIVDRWQTIMDYRILHIERGRDTPLPSYEEIAETEYMPDEQLRVNYNRGRMIAGTPEQMKEKIGKMCAEYGVDEIVISTMAENEEERMESFRLLAKTFDLKPRATL</sequence>
<dbReference type="CDD" id="cd00347">
    <property type="entry name" value="Flavin_utilizing_monoxygenases"/>
    <property type="match status" value="1"/>
</dbReference>
<accession>A0A3N4MP38</accession>
<gene>
    <name evidence="4" type="ORF">EG028_06605</name>
</gene>
<dbReference type="PANTHER" id="PTHR30137">
    <property type="entry name" value="LUCIFERASE-LIKE MONOOXYGENASE"/>
    <property type="match status" value="1"/>
</dbReference>
<evidence type="ECO:0000259" key="3">
    <source>
        <dbReference type="Pfam" id="PF00296"/>
    </source>
</evidence>
<dbReference type="RefSeq" id="WP_120514768.1">
    <property type="nucleotide sequence ID" value="NZ_QXZY01000002.1"/>
</dbReference>
<evidence type="ECO:0000313" key="5">
    <source>
        <dbReference type="Proteomes" id="UP000279089"/>
    </source>
</evidence>
<reference evidence="5" key="1">
    <citation type="submission" date="2018-11" db="EMBL/GenBank/DDBJ databases">
        <title>Chitinophaga lutea sp.nov., isolate from arsenic contaminated soil.</title>
        <authorList>
            <person name="Zong Y."/>
        </authorList>
    </citation>
    <scope>NUCLEOTIDE SEQUENCE [LARGE SCALE GENOMIC DNA]</scope>
    <source>
        <strain evidence="5">YLT18</strain>
    </source>
</reference>
<protein>
    <recommendedName>
        <fullName evidence="2">Luciferase-like monooxygenase</fullName>
    </recommendedName>
</protein>
<dbReference type="GO" id="GO:0005829">
    <property type="term" value="C:cytosol"/>
    <property type="evidence" value="ECO:0007669"/>
    <property type="project" value="TreeGrafter"/>
</dbReference>
<evidence type="ECO:0000313" key="4">
    <source>
        <dbReference type="EMBL" id="RPD41830.1"/>
    </source>
</evidence>
<comment type="caution">
    <text evidence="4">The sequence shown here is derived from an EMBL/GenBank/DDBJ whole genome shotgun (WGS) entry which is preliminary data.</text>
</comment>